<evidence type="ECO:0000256" key="2">
    <source>
        <dbReference type="ARBA" id="ARBA00022475"/>
    </source>
</evidence>
<evidence type="ECO:0000259" key="8">
    <source>
        <dbReference type="PROSITE" id="PS50156"/>
    </source>
</evidence>
<feature type="region of interest" description="Disordered" evidence="6">
    <location>
        <begin position="39"/>
        <end position="62"/>
    </location>
</feature>
<dbReference type="Pfam" id="PF03176">
    <property type="entry name" value="MMPL"/>
    <property type="match status" value="2"/>
</dbReference>
<feature type="compositionally biased region" description="Low complexity" evidence="6">
    <location>
        <begin position="836"/>
        <end position="852"/>
    </location>
</feature>
<evidence type="ECO:0000256" key="1">
    <source>
        <dbReference type="ARBA" id="ARBA00004651"/>
    </source>
</evidence>
<feature type="transmembrane region" description="Helical" evidence="7">
    <location>
        <begin position="771"/>
        <end position="789"/>
    </location>
</feature>
<keyword evidence="4 7" id="KW-1133">Transmembrane helix</keyword>
<dbReference type="EMBL" id="JARAWN010000023">
    <property type="protein sequence ID" value="MDX3129423.1"/>
    <property type="molecule type" value="Genomic_DNA"/>
</dbReference>
<evidence type="ECO:0000256" key="3">
    <source>
        <dbReference type="ARBA" id="ARBA00022692"/>
    </source>
</evidence>
<dbReference type="InterPro" id="IPR050545">
    <property type="entry name" value="Mycobact_MmpL"/>
</dbReference>
<feature type="transmembrane region" description="Helical" evidence="7">
    <location>
        <begin position="299"/>
        <end position="320"/>
    </location>
</feature>
<dbReference type="AlphaFoldDB" id="A0AAJ2PKZ9"/>
<dbReference type="Proteomes" id="UP001273589">
    <property type="component" value="Unassembled WGS sequence"/>
</dbReference>
<accession>A0AAJ2PKZ9</accession>
<evidence type="ECO:0000256" key="4">
    <source>
        <dbReference type="ARBA" id="ARBA00022989"/>
    </source>
</evidence>
<dbReference type="PANTHER" id="PTHR33406">
    <property type="entry name" value="MEMBRANE PROTEIN MJ1562-RELATED"/>
    <property type="match status" value="1"/>
</dbReference>
<keyword evidence="5 7" id="KW-0472">Membrane</keyword>
<evidence type="ECO:0000256" key="6">
    <source>
        <dbReference type="SAM" id="MobiDB-lite"/>
    </source>
</evidence>
<protein>
    <submittedName>
        <fullName evidence="9">MMPL family transporter</fullName>
    </submittedName>
</protein>
<feature type="transmembrane region" description="Helical" evidence="7">
    <location>
        <begin position="655"/>
        <end position="676"/>
    </location>
</feature>
<feature type="transmembrane region" description="Helical" evidence="7">
    <location>
        <begin position="254"/>
        <end position="287"/>
    </location>
</feature>
<proteinExistence type="predicted"/>
<dbReference type="GO" id="GO:0005886">
    <property type="term" value="C:plasma membrane"/>
    <property type="evidence" value="ECO:0007669"/>
    <property type="project" value="UniProtKB-SubCell"/>
</dbReference>
<sequence>MTIRSARTAVFCEKTWKRGSFPLPPKVSLDRLVGLVPYSTRPTSQSSKELRMSARRQPGKGGYGPPLLNRLGTWCATHVWKVLAAWLVVLVVGGLLVPKFTDSLTGSSLKVTGSESARAEKVMKEDFDSAVTEDVVVVFDSTTRSVKDAAFRDVVEQGIAELRKQPGVAAIEDPYAPGGETQLAPDGRTALVLAGLTGDERDRQGAAPDIQKALDRIDGDGVDVMLTGSSALNAAVVEQEDKDIARAESIGVPIALLVLLIAFGTLVAAGLPILLGVAALMTSFGVLGALSYLTSFDTFVQAVVTMLGLALGIDYCLFIVTRQREELQAQPDRPIAQTVGATMASAGKAVLFSGFTVLISVAGLLLVRAPVFRSMAFGVMVAVAVMLTVAMTLLPAVLALCGTKINRLAVPGLRRAVSHPDPEHSIWARWTKLVLRRPLLIGGAAVLALGAAAIPVTGLKLGFDVGASAVADAPAGEGYNLVSEKFAPGAATPIQIVVTSKQGAFGDEDLAAMDRLATQVESHDQVDSVLSVTGLLKEQTGRSDRATLDAALAKDSASLDRIVNSSGDAAILTVFSKAAPDADEAIDLVHWIRDTAAPRAESAADGLTIATGGLTAQTVDVANEIDRSTPWVLGAILGLSFVLLLLAFRSLLLAFSAIVMNLLSVGAAFGLLTWVFQEGAGESLLDFTSRGFIQAYLPLLTFVVLFGLSMDYEVFIISRMKEEWDRTRDNTRAVTVGTVHTAKVITAAAAIMVVVFAAFMITKVVEVKQMGFALAVAVLVDATLIRVVVVPATMRLAGDANWWLPSWLDKTLPRVDLTEGPSPVPAGNGTDPAVPAPAQATRTSSTSATSSD</sequence>
<feature type="transmembrane region" description="Helical" evidence="7">
    <location>
        <begin position="631"/>
        <end position="648"/>
    </location>
</feature>
<reference evidence="9" key="1">
    <citation type="journal article" date="2023" name="Microb. Genom.">
        <title>Mesoterricola silvestris gen. nov., sp. nov., Mesoterricola sediminis sp. nov., Geothrix oryzae sp. nov., Geothrix edaphica sp. nov., Geothrix rubra sp. nov., and Geothrix limicola sp. nov., six novel members of Acidobacteriota isolated from soils.</title>
        <authorList>
            <person name="Weisberg A.J."/>
            <person name="Pearce E."/>
            <person name="Kramer C.G."/>
            <person name="Chang J.H."/>
            <person name="Clarke C.R."/>
        </authorList>
    </citation>
    <scope>NUCLEOTIDE SEQUENCE</scope>
    <source>
        <strain evidence="9">ND06-05F</strain>
    </source>
</reference>
<dbReference type="PROSITE" id="PS50156">
    <property type="entry name" value="SSD"/>
    <property type="match status" value="1"/>
</dbReference>
<comment type="caution">
    <text evidence="9">The sequence shown here is derived from an EMBL/GenBank/DDBJ whole genome shotgun (WGS) entry which is preliminary data.</text>
</comment>
<feature type="region of interest" description="Disordered" evidence="6">
    <location>
        <begin position="818"/>
        <end position="852"/>
    </location>
</feature>
<organism evidence="9 10">
    <name type="scientific">Streptomyces europaeiscabiei</name>
    <dbReference type="NCBI Taxonomy" id="146819"/>
    <lineage>
        <taxon>Bacteria</taxon>
        <taxon>Bacillati</taxon>
        <taxon>Actinomycetota</taxon>
        <taxon>Actinomycetes</taxon>
        <taxon>Kitasatosporales</taxon>
        <taxon>Streptomycetaceae</taxon>
        <taxon>Streptomyces</taxon>
    </lineage>
</organism>
<evidence type="ECO:0000256" key="7">
    <source>
        <dbReference type="SAM" id="Phobius"/>
    </source>
</evidence>
<keyword evidence="3 7" id="KW-0812">Transmembrane</keyword>
<name>A0AAJ2PKZ9_9ACTN</name>
<dbReference type="SUPFAM" id="SSF82866">
    <property type="entry name" value="Multidrug efflux transporter AcrB transmembrane domain"/>
    <property type="match status" value="2"/>
</dbReference>
<dbReference type="PANTHER" id="PTHR33406:SF13">
    <property type="entry name" value="MEMBRANE PROTEIN YDFJ"/>
    <property type="match status" value="1"/>
</dbReference>
<dbReference type="InterPro" id="IPR000731">
    <property type="entry name" value="SSD"/>
</dbReference>
<evidence type="ECO:0000313" key="10">
    <source>
        <dbReference type="Proteomes" id="UP001273589"/>
    </source>
</evidence>
<feature type="transmembrane region" description="Helical" evidence="7">
    <location>
        <begin position="439"/>
        <end position="459"/>
    </location>
</feature>
<evidence type="ECO:0000256" key="5">
    <source>
        <dbReference type="ARBA" id="ARBA00023136"/>
    </source>
</evidence>
<dbReference type="InterPro" id="IPR004869">
    <property type="entry name" value="MMPL_dom"/>
</dbReference>
<feature type="transmembrane region" description="Helical" evidence="7">
    <location>
        <begin position="696"/>
        <end position="717"/>
    </location>
</feature>
<feature type="domain" description="SSD" evidence="8">
    <location>
        <begin position="273"/>
        <end position="400"/>
    </location>
</feature>
<comment type="subcellular location">
    <subcellularLocation>
        <location evidence="1">Cell membrane</location>
        <topology evidence="1">Multi-pass membrane protein</topology>
    </subcellularLocation>
</comment>
<gene>
    <name evidence="9" type="ORF">PV367_06300</name>
</gene>
<evidence type="ECO:0000313" key="9">
    <source>
        <dbReference type="EMBL" id="MDX3129423.1"/>
    </source>
</evidence>
<dbReference type="Gene3D" id="1.20.1640.10">
    <property type="entry name" value="Multidrug efflux transporter AcrB transmembrane domain"/>
    <property type="match status" value="2"/>
</dbReference>
<keyword evidence="2" id="KW-1003">Cell membrane</keyword>
<feature type="transmembrane region" description="Helical" evidence="7">
    <location>
        <begin position="738"/>
        <end position="759"/>
    </location>
</feature>
<feature type="transmembrane region" description="Helical" evidence="7">
    <location>
        <begin position="375"/>
        <end position="401"/>
    </location>
</feature>
<feature type="transmembrane region" description="Helical" evidence="7">
    <location>
        <begin position="349"/>
        <end position="369"/>
    </location>
</feature>
<dbReference type="RefSeq" id="WP_319689942.1">
    <property type="nucleotide sequence ID" value="NZ_JARAWN010000023.1"/>
</dbReference>